<feature type="transmembrane region" description="Helical" evidence="1">
    <location>
        <begin position="550"/>
        <end position="571"/>
    </location>
</feature>
<protein>
    <submittedName>
        <fullName evidence="3">Transglutaminase domain-containing protein</fullName>
    </submittedName>
</protein>
<accession>A0A0G0FB63</accession>
<sequence length="590" mass="65591">MAKSSDFVIDSNTDIAYTTGETFVSVVTKYTRTVANSDYFYPATGEKVFNIPDLPSSTQEEITTERKYKLDSLKVTNSLGGTVKYTIEEQAQGSGIYIKVPNYKQTTSSSPYSIQIAYNTHDFVTKVVNYTTLQAPALPKDVIFEQTDTATNTQTSFNYGLNIIVDDKIAPLAKVYPSQFTQSTKNGKTTYSFAQENRIGNSPYMEFGTSVTYKFALTYTTPKTDTLVPESLTNVFKSLSTNIFEISVYFTNVSPTPSNIYKDDEGNIIASFEVPANTIGTITLEGYIVTNQDAYQAGSAPVNMDWTSYKEAISKASYLKNYLTPTKYWQSNDTNIKGEAEKLMADKTTVLDIIKADYAYIGEKLTYDDNKANSENERIGAKAALEGGASVCMEYADLMIALLRAQGIPARAALGYANITETQEAQVRHQWVQVWIPDYGWYSVDPTLESNNMRLGQSIDRVLWEVFNGDTLSNIKVFSADNIDVLTTDGYNLNIYGVSDTDIDFTKLKTYVDIVPNKGYESTEDIPSASKYGFGQWLNTFLKTTTIGKAVIITGPVIILVLVVSVIVAVTKNTVRRMKRKKLNNTPIQQ</sequence>
<keyword evidence="1" id="KW-1133">Transmembrane helix</keyword>
<dbReference type="SMART" id="SM00460">
    <property type="entry name" value="TGc"/>
    <property type="match status" value="1"/>
</dbReference>
<dbReference type="PATRIC" id="fig|1619091.4.peg.620"/>
<dbReference type="Pfam" id="PF01841">
    <property type="entry name" value="Transglut_core"/>
    <property type="match status" value="1"/>
</dbReference>
<gene>
    <name evidence="3" type="ORF">US24_C0057G0003</name>
</gene>
<dbReference type="EMBL" id="LBSF01000057">
    <property type="protein sequence ID" value="KKQ10770.1"/>
    <property type="molecule type" value="Genomic_DNA"/>
</dbReference>
<evidence type="ECO:0000259" key="2">
    <source>
        <dbReference type="SMART" id="SM00460"/>
    </source>
</evidence>
<dbReference type="InterPro" id="IPR002931">
    <property type="entry name" value="Transglutaminase-like"/>
</dbReference>
<dbReference type="AlphaFoldDB" id="A0A0G0FB63"/>
<evidence type="ECO:0000313" key="3">
    <source>
        <dbReference type="EMBL" id="KKQ10770.1"/>
    </source>
</evidence>
<organism evidence="3 4">
    <name type="scientific">candidate division WS6 bacterium GW2011_GWC2_36_7</name>
    <dbReference type="NCBI Taxonomy" id="1619091"/>
    <lineage>
        <taxon>Bacteria</taxon>
        <taxon>Candidatus Dojkabacteria</taxon>
    </lineage>
</organism>
<keyword evidence="1" id="KW-0812">Transmembrane</keyword>
<dbReference type="PANTHER" id="PTHR33490">
    <property type="entry name" value="BLR5614 PROTEIN-RELATED"/>
    <property type="match status" value="1"/>
</dbReference>
<comment type="caution">
    <text evidence="3">The sequence shown here is derived from an EMBL/GenBank/DDBJ whole genome shotgun (WGS) entry which is preliminary data.</text>
</comment>
<dbReference type="SUPFAM" id="SSF54001">
    <property type="entry name" value="Cysteine proteinases"/>
    <property type="match status" value="1"/>
</dbReference>
<dbReference type="InterPro" id="IPR038765">
    <property type="entry name" value="Papain-like_cys_pep_sf"/>
</dbReference>
<evidence type="ECO:0000256" key="1">
    <source>
        <dbReference type="SAM" id="Phobius"/>
    </source>
</evidence>
<feature type="domain" description="Transglutaminase-like" evidence="2">
    <location>
        <begin position="384"/>
        <end position="448"/>
    </location>
</feature>
<keyword evidence="1" id="KW-0472">Membrane</keyword>
<dbReference type="PANTHER" id="PTHR33490:SF6">
    <property type="entry name" value="SLL1049 PROTEIN"/>
    <property type="match status" value="1"/>
</dbReference>
<dbReference type="Gene3D" id="3.10.620.30">
    <property type="match status" value="1"/>
</dbReference>
<dbReference type="Proteomes" id="UP000034075">
    <property type="component" value="Unassembled WGS sequence"/>
</dbReference>
<name>A0A0G0FB63_9BACT</name>
<reference evidence="3 4" key="1">
    <citation type="journal article" date="2015" name="Nature">
        <title>rRNA introns, odd ribosomes, and small enigmatic genomes across a large radiation of phyla.</title>
        <authorList>
            <person name="Brown C.T."/>
            <person name="Hug L.A."/>
            <person name="Thomas B.C."/>
            <person name="Sharon I."/>
            <person name="Castelle C.J."/>
            <person name="Singh A."/>
            <person name="Wilkins M.J."/>
            <person name="Williams K.H."/>
            <person name="Banfield J.F."/>
        </authorList>
    </citation>
    <scope>NUCLEOTIDE SEQUENCE [LARGE SCALE GENOMIC DNA]</scope>
</reference>
<evidence type="ECO:0000313" key="4">
    <source>
        <dbReference type="Proteomes" id="UP000034075"/>
    </source>
</evidence>
<proteinExistence type="predicted"/>